<evidence type="ECO:0000256" key="1">
    <source>
        <dbReference type="SAM" id="Phobius"/>
    </source>
</evidence>
<keyword evidence="1" id="KW-0472">Membrane</keyword>
<keyword evidence="3" id="KW-1185">Reference proteome</keyword>
<dbReference type="AlphaFoldDB" id="A0A660DWT0"/>
<dbReference type="RefSeq" id="WP_130851698.1">
    <property type="nucleotide sequence ID" value="NZ_UYIG01000101.1"/>
</dbReference>
<dbReference type="Pfam" id="PF13061">
    <property type="entry name" value="DUF3923"/>
    <property type="match status" value="1"/>
</dbReference>
<sequence length="68" mass="7993">MRLWRLMNWVWSGLFILAAGWLLVRPTDGTGTVQTWPIRVVSLAVLVGFFVLVLLAQLLWRHWLPRQH</sequence>
<dbReference type="EMBL" id="UYIG01000101">
    <property type="protein sequence ID" value="VDG28194.1"/>
    <property type="molecule type" value="Genomic_DNA"/>
</dbReference>
<name>A0A660DWT0_9LACO</name>
<evidence type="ECO:0008006" key="4">
    <source>
        <dbReference type="Google" id="ProtNLM"/>
    </source>
</evidence>
<evidence type="ECO:0000313" key="2">
    <source>
        <dbReference type="EMBL" id="VDG28194.1"/>
    </source>
</evidence>
<feature type="transmembrane region" description="Helical" evidence="1">
    <location>
        <begin position="39"/>
        <end position="60"/>
    </location>
</feature>
<dbReference type="Proteomes" id="UP000289996">
    <property type="component" value="Unassembled WGS sequence"/>
</dbReference>
<dbReference type="InterPro" id="IPR025037">
    <property type="entry name" value="DUF3923"/>
</dbReference>
<keyword evidence="1" id="KW-0812">Transmembrane</keyword>
<accession>A0A660DWT0</accession>
<keyword evidence="1" id="KW-1133">Transmembrane helix</keyword>
<proteinExistence type="predicted"/>
<evidence type="ECO:0000313" key="3">
    <source>
        <dbReference type="Proteomes" id="UP000289996"/>
    </source>
</evidence>
<protein>
    <recommendedName>
        <fullName evidence="4">DUF3923 domain-containing protein</fullName>
    </recommendedName>
</protein>
<gene>
    <name evidence="2" type="ORF">MUDAN_MDHGFNIF_02916</name>
</gene>
<reference evidence="2 3" key="1">
    <citation type="submission" date="2018-11" db="EMBL/GenBank/DDBJ databases">
        <authorList>
            <person name="Wuyts S."/>
        </authorList>
    </citation>
    <scope>NUCLEOTIDE SEQUENCE [LARGE SCALE GENOMIC DNA]</scope>
    <source>
        <strain evidence="2">Lactobacillus mudanjiangensis AMBF249</strain>
    </source>
</reference>
<organism evidence="2 3">
    <name type="scientific">Lactiplantibacillus mudanjiangensis</name>
    <dbReference type="NCBI Taxonomy" id="1296538"/>
    <lineage>
        <taxon>Bacteria</taxon>
        <taxon>Bacillati</taxon>
        <taxon>Bacillota</taxon>
        <taxon>Bacilli</taxon>
        <taxon>Lactobacillales</taxon>
        <taxon>Lactobacillaceae</taxon>
        <taxon>Lactiplantibacillus</taxon>
    </lineage>
</organism>